<dbReference type="Pfam" id="PF05916">
    <property type="entry name" value="Sld5"/>
    <property type="match status" value="1"/>
</dbReference>
<comment type="function">
    <text evidence="6">The GINS complex plays an essential role in the initiation of DNA replication.</text>
</comment>
<dbReference type="InterPro" id="IPR021151">
    <property type="entry name" value="GINS_A"/>
</dbReference>
<dbReference type="AlphaFoldDB" id="A0A139IL61"/>
<dbReference type="InterPro" id="IPR036224">
    <property type="entry name" value="GINS_bundle-like_dom_sf"/>
</dbReference>
<sequence length="177" mass="19516">MASYYDIDAILTDSQKAPCTFELNVPQLAPLNNGSAIESGSKAELPLWLGEMLAVSKPAGPASDSLASLDMPAALSQHVVHALSAEPRSVDIRERATYFFGLGQRMLELFEDEDLTATLLDTFKKRALQIADNAQNSRAPTKDDPFMRGLDDSERKLFRSVNEGRIAVKKWENDTKT</sequence>
<comment type="similarity">
    <text evidence="2 6">Belongs to the GINS3/PSF3 family.</text>
</comment>
<keyword evidence="4 6" id="KW-0235">DNA replication</keyword>
<organism evidence="9 10">
    <name type="scientific">Pseudocercospora musae</name>
    <dbReference type="NCBI Taxonomy" id="113226"/>
    <lineage>
        <taxon>Eukaryota</taxon>
        <taxon>Fungi</taxon>
        <taxon>Dikarya</taxon>
        <taxon>Ascomycota</taxon>
        <taxon>Pezizomycotina</taxon>
        <taxon>Dothideomycetes</taxon>
        <taxon>Dothideomycetidae</taxon>
        <taxon>Mycosphaerellales</taxon>
        <taxon>Mycosphaerellaceae</taxon>
        <taxon>Pseudocercospora</taxon>
    </lineage>
</organism>
<comment type="subunit">
    <text evidence="6">Component of the GINS complex.</text>
</comment>
<evidence type="ECO:0000313" key="9">
    <source>
        <dbReference type="EMBL" id="KXT15276.1"/>
    </source>
</evidence>
<dbReference type="OrthoDB" id="10251744at2759"/>
<dbReference type="SUPFAM" id="SSF158573">
    <property type="entry name" value="GINS helical bundle-like"/>
    <property type="match status" value="1"/>
</dbReference>
<dbReference type="GO" id="GO:0000785">
    <property type="term" value="C:chromatin"/>
    <property type="evidence" value="ECO:0007669"/>
    <property type="project" value="EnsemblFungi"/>
</dbReference>
<dbReference type="EMBL" id="LFZO01000062">
    <property type="protein sequence ID" value="KXT15276.1"/>
    <property type="molecule type" value="Genomic_DNA"/>
</dbReference>
<evidence type="ECO:0000256" key="4">
    <source>
        <dbReference type="ARBA" id="ARBA00022705"/>
    </source>
</evidence>
<dbReference type="GO" id="GO:1902975">
    <property type="term" value="P:mitotic DNA replication initiation"/>
    <property type="evidence" value="ECO:0007669"/>
    <property type="project" value="TreeGrafter"/>
</dbReference>
<evidence type="ECO:0000313" key="10">
    <source>
        <dbReference type="Proteomes" id="UP000073492"/>
    </source>
</evidence>
<dbReference type="Proteomes" id="UP000073492">
    <property type="component" value="Unassembled WGS sequence"/>
</dbReference>
<feature type="domain" description="DNA replication complex GINS protein PSF3 N-terminal" evidence="8">
    <location>
        <begin position="5"/>
        <end position="55"/>
    </location>
</feature>
<dbReference type="CDD" id="cd21693">
    <property type="entry name" value="GINS_B_Psf3"/>
    <property type="match status" value="1"/>
</dbReference>
<evidence type="ECO:0000259" key="7">
    <source>
        <dbReference type="Pfam" id="PF05916"/>
    </source>
</evidence>
<evidence type="ECO:0000256" key="2">
    <source>
        <dbReference type="ARBA" id="ARBA00006343"/>
    </source>
</evidence>
<protein>
    <recommendedName>
        <fullName evidence="3 6">DNA replication complex GINS protein PSF3</fullName>
    </recommendedName>
</protein>
<dbReference type="InterPro" id="IPR038437">
    <property type="entry name" value="GINS_Psf3_sf"/>
</dbReference>
<dbReference type="PANTHER" id="PTHR22768:SF0">
    <property type="entry name" value="DNA REPLICATION COMPLEX GINS PROTEIN PSF3"/>
    <property type="match status" value="1"/>
</dbReference>
<dbReference type="InterPro" id="IPR055221">
    <property type="entry name" value="PSF3_N"/>
</dbReference>
<proteinExistence type="inferred from homology"/>
<feature type="domain" description="GINS subunit" evidence="7">
    <location>
        <begin position="75"/>
        <end position="171"/>
    </location>
</feature>
<dbReference type="STRING" id="113226.A0A139IL61"/>
<evidence type="ECO:0000259" key="8">
    <source>
        <dbReference type="Pfam" id="PF22466"/>
    </source>
</evidence>
<comment type="caution">
    <text evidence="9">The sequence shown here is derived from an EMBL/GenBank/DDBJ whole genome shotgun (WGS) entry which is preliminary data.</text>
</comment>
<dbReference type="InterPro" id="IPR010492">
    <property type="entry name" value="GINS_Psf3"/>
</dbReference>
<accession>A0A139IL61</accession>
<gene>
    <name evidence="9" type="ORF">AC579_4838</name>
</gene>
<evidence type="ECO:0000256" key="5">
    <source>
        <dbReference type="ARBA" id="ARBA00023242"/>
    </source>
</evidence>
<evidence type="ECO:0000256" key="6">
    <source>
        <dbReference type="RuleBase" id="RU367161"/>
    </source>
</evidence>
<dbReference type="SUPFAM" id="SSF160059">
    <property type="entry name" value="PriA/YqbF domain"/>
    <property type="match status" value="1"/>
</dbReference>
<keyword evidence="10" id="KW-1185">Reference proteome</keyword>
<reference evidence="9 10" key="1">
    <citation type="submission" date="2015-07" db="EMBL/GenBank/DDBJ databases">
        <title>Comparative genomics of the Sigatoka disease complex on banana suggests a link between parallel evolutionary changes in Pseudocercospora fijiensis and Pseudocercospora eumusae and increased virulence on the banana host.</title>
        <authorList>
            <person name="Chang T.-C."/>
            <person name="Salvucci A."/>
            <person name="Crous P.W."/>
            <person name="Stergiopoulos I."/>
        </authorList>
    </citation>
    <scope>NUCLEOTIDE SEQUENCE [LARGE SCALE GENOMIC DNA]</scope>
    <source>
        <strain evidence="9 10">CBS 116634</strain>
    </source>
</reference>
<dbReference type="CDD" id="cd11713">
    <property type="entry name" value="GINS_A_psf3"/>
    <property type="match status" value="1"/>
</dbReference>
<name>A0A139IL61_9PEZI</name>
<evidence type="ECO:0000256" key="1">
    <source>
        <dbReference type="ARBA" id="ARBA00004123"/>
    </source>
</evidence>
<dbReference type="GO" id="GO:0000811">
    <property type="term" value="C:GINS complex"/>
    <property type="evidence" value="ECO:0007669"/>
    <property type="project" value="UniProtKB-UniRule"/>
</dbReference>
<dbReference type="Pfam" id="PF22466">
    <property type="entry name" value="PSF3_N"/>
    <property type="match status" value="1"/>
</dbReference>
<keyword evidence="5 6" id="KW-0539">Nucleus</keyword>
<dbReference type="PANTHER" id="PTHR22768">
    <property type="entry name" value="DNA REPLICATION COMPLEX GINS PROTEIN PSF3"/>
    <property type="match status" value="1"/>
</dbReference>
<dbReference type="Gene3D" id="1.20.58.2050">
    <property type="match status" value="1"/>
</dbReference>
<comment type="subcellular location">
    <subcellularLocation>
        <location evidence="1 6">Nucleus</location>
    </subcellularLocation>
</comment>
<evidence type="ECO:0000256" key="3">
    <source>
        <dbReference type="ARBA" id="ARBA00015140"/>
    </source>
</evidence>